<dbReference type="Proteomes" id="UP000260680">
    <property type="component" value="Unassembled WGS sequence"/>
</dbReference>
<dbReference type="AlphaFoldDB" id="A0A3E2N5D0"/>
<sequence length="301" mass="34281">MKLTMNIAGHVDRLPLGEGKALWPVFEAVVNSIQSLEDTQVEDKHIEIYAERLEGKQINITGAEEQSHFTNFYISDNGNGFTDENYRSFLEAYSKLKVAKGCKGIGRFLWLKAFEKVEIESIYKGADGSFKRVFSFDKENGVEPEDNTEKITDDADVKIKTTVSLKGMKANYRDSVSLSLESLARKIIEHCLPYFVVNQCPSIVLTDSDGDKFDLNNMYNENFSDRLNQDTFNIKDQSFRLYHMMVAEGADKHELHLCANNREVKPVELKKRIPDLAKRINGEEGSFYYVGYLTGMLGMFS</sequence>
<accession>A0A3E2N5D0</accession>
<name>A0A3E2N5D0_9FIRM</name>
<protein>
    <recommendedName>
        <fullName evidence="3">ATP-binding protein</fullName>
    </recommendedName>
</protein>
<proteinExistence type="predicted"/>
<dbReference type="InterPro" id="IPR036890">
    <property type="entry name" value="HATPase_C_sf"/>
</dbReference>
<organism evidence="1 2">
    <name type="scientific">Lacrimispora amygdalina</name>
    <dbReference type="NCBI Taxonomy" id="253257"/>
    <lineage>
        <taxon>Bacteria</taxon>
        <taxon>Bacillati</taxon>
        <taxon>Bacillota</taxon>
        <taxon>Clostridia</taxon>
        <taxon>Lachnospirales</taxon>
        <taxon>Lachnospiraceae</taxon>
        <taxon>Lacrimispora</taxon>
    </lineage>
</organism>
<evidence type="ECO:0000313" key="2">
    <source>
        <dbReference type="Proteomes" id="UP000260680"/>
    </source>
</evidence>
<evidence type="ECO:0008006" key="3">
    <source>
        <dbReference type="Google" id="ProtNLM"/>
    </source>
</evidence>
<reference evidence="1 2" key="1">
    <citation type="submission" date="2018-07" db="EMBL/GenBank/DDBJ databases">
        <title>New species, Clostridium PI-S10-A1B.</title>
        <authorList>
            <person name="Krishna G."/>
            <person name="Summeta K."/>
            <person name="Shikha S."/>
            <person name="Prabhu P.B."/>
            <person name="Suresh K."/>
        </authorList>
    </citation>
    <scope>NUCLEOTIDE SEQUENCE [LARGE SCALE GENOMIC DNA]</scope>
    <source>
        <strain evidence="1 2">PI-S10-A1B</strain>
    </source>
</reference>
<evidence type="ECO:0000313" key="1">
    <source>
        <dbReference type="EMBL" id="RFZ76182.1"/>
    </source>
</evidence>
<feature type="non-terminal residue" evidence="1">
    <location>
        <position position="301"/>
    </location>
</feature>
<dbReference type="RefSeq" id="WP_170313586.1">
    <property type="nucleotide sequence ID" value="NZ_QOHO01000102.1"/>
</dbReference>
<gene>
    <name evidence="1" type="ORF">DS742_25115</name>
</gene>
<dbReference type="Gene3D" id="3.30.565.10">
    <property type="entry name" value="Histidine kinase-like ATPase, C-terminal domain"/>
    <property type="match status" value="1"/>
</dbReference>
<comment type="caution">
    <text evidence="1">The sequence shown here is derived from an EMBL/GenBank/DDBJ whole genome shotgun (WGS) entry which is preliminary data.</text>
</comment>
<dbReference type="SUPFAM" id="SSF55874">
    <property type="entry name" value="ATPase domain of HSP90 chaperone/DNA topoisomerase II/histidine kinase"/>
    <property type="match status" value="1"/>
</dbReference>
<dbReference type="EMBL" id="QOHO01000102">
    <property type="protein sequence ID" value="RFZ76182.1"/>
    <property type="molecule type" value="Genomic_DNA"/>
</dbReference>